<dbReference type="SUPFAM" id="SSF50814">
    <property type="entry name" value="Lipocalins"/>
    <property type="match status" value="1"/>
</dbReference>
<dbReference type="GO" id="GO:0000302">
    <property type="term" value="P:response to reactive oxygen species"/>
    <property type="evidence" value="ECO:0007669"/>
    <property type="project" value="TreeGrafter"/>
</dbReference>
<reference evidence="2" key="1">
    <citation type="journal article" date="2020" name="Nature">
        <title>Giant virus diversity and host interactions through global metagenomics.</title>
        <authorList>
            <person name="Schulz F."/>
            <person name="Roux S."/>
            <person name="Paez-Espino D."/>
            <person name="Jungbluth S."/>
            <person name="Walsh D.A."/>
            <person name="Denef V.J."/>
            <person name="McMahon K.D."/>
            <person name="Konstantinidis K.T."/>
            <person name="Eloe-Fadrosh E.A."/>
            <person name="Kyrpides N.C."/>
            <person name="Woyke T."/>
        </authorList>
    </citation>
    <scope>NUCLEOTIDE SEQUENCE</scope>
    <source>
        <strain evidence="2">GVMAG-M-3300021079-18</strain>
    </source>
</reference>
<dbReference type="EMBL" id="MN739413">
    <property type="protein sequence ID" value="QHT03558.1"/>
    <property type="molecule type" value="Genomic_DNA"/>
</dbReference>
<dbReference type="InterPro" id="IPR000566">
    <property type="entry name" value="Lipocln_cytosolic_FA-bd_dom"/>
</dbReference>
<sequence length="243" mass="27784">MDRASLLGDIQSLQQDESESNFTRLAEKYHSRASRPEELEDELMQFTSYLDRPKVQPRDIKLELQPDFDLKRYQGLWYSAARIPQAFDQNTPWETAEYTLMQPKKRSDLVYIEVINTSYQEDGRVRGKIVGTAVMIDDSPSGQSSRTRSRTTNPAKLYVSFPTGQPMEEVQRANYLVHKTDYDRYAIVGSYDGSNLYILSRTRPLDEGTYSRILNYVDSLGYDISLLKVGYGAIGSSEGCIIL</sequence>
<dbReference type="PROSITE" id="PS00213">
    <property type="entry name" value="LIPOCALIN"/>
    <property type="match status" value="1"/>
</dbReference>
<evidence type="ECO:0000313" key="2">
    <source>
        <dbReference type="EMBL" id="QHT03558.1"/>
    </source>
</evidence>
<evidence type="ECO:0000259" key="1">
    <source>
        <dbReference type="Pfam" id="PF08212"/>
    </source>
</evidence>
<dbReference type="InterPro" id="IPR022272">
    <property type="entry name" value="Lipocalin_CS"/>
</dbReference>
<dbReference type="GO" id="GO:0005737">
    <property type="term" value="C:cytoplasm"/>
    <property type="evidence" value="ECO:0007669"/>
    <property type="project" value="TreeGrafter"/>
</dbReference>
<proteinExistence type="predicted"/>
<dbReference type="AlphaFoldDB" id="A0A6C0CG49"/>
<dbReference type="InterPro" id="IPR012674">
    <property type="entry name" value="Calycin"/>
</dbReference>
<dbReference type="Pfam" id="PF08212">
    <property type="entry name" value="Lipocalin_2"/>
    <property type="match status" value="1"/>
</dbReference>
<organism evidence="2">
    <name type="scientific">viral metagenome</name>
    <dbReference type="NCBI Taxonomy" id="1070528"/>
    <lineage>
        <taxon>unclassified sequences</taxon>
        <taxon>metagenomes</taxon>
        <taxon>organismal metagenomes</taxon>
    </lineage>
</organism>
<dbReference type="PANTHER" id="PTHR10612:SF62">
    <property type="entry name" value="LIPOCALIN_CYTOSOLIC FATTY-ACID BINDING DOMAIN-CONTAINING PROTEIN"/>
    <property type="match status" value="1"/>
</dbReference>
<dbReference type="PANTHER" id="PTHR10612">
    <property type="entry name" value="APOLIPOPROTEIN D"/>
    <property type="match status" value="1"/>
</dbReference>
<protein>
    <recommendedName>
        <fullName evidence="1">Lipocalin/cytosolic fatty-acid binding domain-containing protein</fullName>
    </recommendedName>
</protein>
<accession>A0A6C0CG49</accession>
<dbReference type="GO" id="GO:0006629">
    <property type="term" value="P:lipid metabolic process"/>
    <property type="evidence" value="ECO:0007669"/>
    <property type="project" value="TreeGrafter"/>
</dbReference>
<feature type="domain" description="Lipocalin/cytosolic fatty-acid binding" evidence="1">
    <location>
        <begin position="68"/>
        <end position="228"/>
    </location>
</feature>
<name>A0A6C0CG49_9ZZZZ</name>
<dbReference type="Gene3D" id="2.40.128.20">
    <property type="match status" value="1"/>
</dbReference>